<proteinExistence type="predicted"/>
<keyword evidence="3" id="KW-1185">Reference proteome</keyword>
<name>A0AAU9IUW1_9CILI</name>
<accession>A0AAU9IUW1</accession>
<evidence type="ECO:0000313" key="3">
    <source>
        <dbReference type="Proteomes" id="UP001162131"/>
    </source>
</evidence>
<gene>
    <name evidence="2" type="ORF">BSTOLATCC_MIC17615</name>
</gene>
<feature type="coiled-coil region" evidence="1">
    <location>
        <begin position="29"/>
        <end position="121"/>
    </location>
</feature>
<dbReference type="AlphaFoldDB" id="A0AAU9IUW1"/>
<dbReference type="EMBL" id="CAJZBQ010000017">
    <property type="protein sequence ID" value="CAG9316988.1"/>
    <property type="molecule type" value="Genomic_DNA"/>
</dbReference>
<reference evidence="2" key="1">
    <citation type="submission" date="2021-09" db="EMBL/GenBank/DDBJ databases">
        <authorList>
            <consortium name="AG Swart"/>
            <person name="Singh M."/>
            <person name="Singh A."/>
            <person name="Seah K."/>
            <person name="Emmerich C."/>
        </authorList>
    </citation>
    <scope>NUCLEOTIDE SEQUENCE</scope>
    <source>
        <strain evidence="2">ATCC30299</strain>
    </source>
</reference>
<keyword evidence="1" id="KW-0175">Coiled coil</keyword>
<evidence type="ECO:0000313" key="2">
    <source>
        <dbReference type="EMBL" id="CAG9316988.1"/>
    </source>
</evidence>
<comment type="caution">
    <text evidence="2">The sequence shown here is derived from an EMBL/GenBank/DDBJ whole genome shotgun (WGS) entry which is preliminary data.</text>
</comment>
<sequence length="158" mass="18668">MIQYNTILKLIADIDKTQKSILNMEKPDFSHYEVQISQISEEIQALNNTDSLRRLESEIKTLEGQIEHEDISLELLKESNLETQEKIKNIGKDIADYEYRLRECKKNYENESKKIDTLLHEQLLQNIERRNNLQRLQLQCIDNKRNSRSSVIPPSLIK</sequence>
<dbReference type="Proteomes" id="UP001162131">
    <property type="component" value="Unassembled WGS sequence"/>
</dbReference>
<protein>
    <submittedName>
        <fullName evidence="2">Uncharacterized protein</fullName>
    </submittedName>
</protein>
<organism evidence="2 3">
    <name type="scientific">Blepharisma stoltei</name>
    <dbReference type="NCBI Taxonomy" id="1481888"/>
    <lineage>
        <taxon>Eukaryota</taxon>
        <taxon>Sar</taxon>
        <taxon>Alveolata</taxon>
        <taxon>Ciliophora</taxon>
        <taxon>Postciliodesmatophora</taxon>
        <taxon>Heterotrichea</taxon>
        <taxon>Heterotrichida</taxon>
        <taxon>Blepharismidae</taxon>
        <taxon>Blepharisma</taxon>
    </lineage>
</organism>
<evidence type="ECO:0000256" key="1">
    <source>
        <dbReference type="SAM" id="Coils"/>
    </source>
</evidence>